<keyword evidence="2" id="KW-0249">Electron transport</keyword>
<dbReference type="SUPFAM" id="SSF52833">
    <property type="entry name" value="Thioredoxin-like"/>
    <property type="match status" value="1"/>
</dbReference>
<comment type="caution">
    <text evidence="6">The sequence shown here is derived from an EMBL/GenBank/DDBJ whole genome shotgun (WGS) entry which is preliminary data.</text>
</comment>
<keyword evidence="3" id="KW-1015">Disulfide bond</keyword>
<keyword evidence="7" id="KW-1185">Reference proteome</keyword>
<dbReference type="PROSITE" id="PS51352">
    <property type="entry name" value="THIOREDOXIN_2"/>
    <property type="match status" value="1"/>
</dbReference>
<protein>
    <submittedName>
        <fullName evidence="6">Tetratricopeptide repeat protein</fullName>
    </submittedName>
</protein>
<dbReference type="PANTHER" id="PTHR45663">
    <property type="entry name" value="GEO12009P1"/>
    <property type="match status" value="1"/>
</dbReference>
<reference evidence="6 7" key="1">
    <citation type="submission" date="2022-05" db="EMBL/GenBank/DDBJ databases">
        <authorList>
            <person name="Jo J.-H."/>
            <person name="Im W.-T."/>
        </authorList>
    </citation>
    <scope>NUCLEOTIDE SEQUENCE [LARGE SCALE GENOMIC DNA]</scope>
    <source>
        <strain evidence="6 7">NSE70-1</strain>
    </source>
</reference>
<dbReference type="Pfam" id="PF14559">
    <property type="entry name" value="TPR_19"/>
    <property type="match status" value="1"/>
</dbReference>
<organism evidence="6 7">
    <name type="scientific">Sphingomonas caseinilyticus</name>
    <dbReference type="NCBI Taxonomy" id="2908205"/>
    <lineage>
        <taxon>Bacteria</taxon>
        <taxon>Pseudomonadati</taxon>
        <taxon>Pseudomonadota</taxon>
        <taxon>Alphaproteobacteria</taxon>
        <taxon>Sphingomonadales</taxon>
        <taxon>Sphingomonadaceae</taxon>
        <taxon>Sphingomonas</taxon>
    </lineage>
</organism>
<accession>A0ABT0RUS7</accession>
<keyword evidence="1" id="KW-0813">Transport</keyword>
<evidence type="ECO:0000313" key="6">
    <source>
        <dbReference type="EMBL" id="MCL6698778.1"/>
    </source>
</evidence>
<dbReference type="Gene3D" id="1.25.40.10">
    <property type="entry name" value="Tetratricopeptide repeat domain"/>
    <property type="match status" value="2"/>
</dbReference>
<dbReference type="PROSITE" id="PS00194">
    <property type="entry name" value="THIOREDOXIN_1"/>
    <property type="match status" value="1"/>
</dbReference>
<dbReference type="InterPro" id="IPR036249">
    <property type="entry name" value="Thioredoxin-like_sf"/>
</dbReference>
<evidence type="ECO:0000259" key="5">
    <source>
        <dbReference type="PROSITE" id="PS51352"/>
    </source>
</evidence>
<name>A0ABT0RUS7_9SPHN</name>
<dbReference type="CDD" id="cd02947">
    <property type="entry name" value="TRX_family"/>
    <property type="match status" value="1"/>
</dbReference>
<dbReference type="EMBL" id="JAMGBA010000002">
    <property type="protein sequence ID" value="MCL6698778.1"/>
    <property type="molecule type" value="Genomic_DNA"/>
</dbReference>
<gene>
    <name evidence="6" type="ORF">LZ496_08300</name>
</gene>
<evidence type="ECO:0000256" key="2">
    <source>
        <dbReference type="ARBA" id="ARBA00022982"/>
    </source>
</evidence>
<proteinExistence type="predicted"/>
<evidence type="ECO:0000256" key="1">
    <source>
        <dbReference type="ARBA" id="ARBA00022448"/>
    </source>
</evidence>
<dbReference type="PANTHER" id="PTHR45663:SF11">
    <property type="entry name" value="GEO12009P1"/>
    <property type="match status" value="1"/>
</dbReference>
<evidence type="ECO:0000256" key="4">
    <source>
        <dbReference type="ARBA" id="ARBA00023284"/>
    </source>
</evidence>
<dbReference type="SUPFAM" id="SSF48452">
    <property type="entry name" value="TPR-like"/>
    <property type="match status" value="1"/>
</dbReference>
<dbReference type="RefSeq" id="WP_249904166.1">
    <property type="nucleotide sequence ID" value="NZ_JAMGBA010000002.1"/>
</dbReference>
<evidence type="ECO:0000256" key="3">
    <source>
        <dbReference type="ARBA" id="ARBA00023157"/>
    </source>
</evidence>
<feature type="domain" description="Thioredoxin" evidence="5">
    <location>
        <begin position="1"/>
        <end position="116"/>
    </location>
</feature>
<dbReference type="Pfam" id="PF14561">
    <property type="entry name" value="TPR_20"/>
    <property type="match status" value="1"/>
</dbReference>
<dbReference type="InterPro" id="IPR011990">
    <property type="entry name" value="TPR-like_helical_dom_sf"/>
</dbReference>
<sequence>MATLGMTEAERASIERFQHDVIEPSMSSLVILDFWADWCGPCKQFAPVLEKVAADYADKGVVLAKIDIEQDKLIASQFRIQSIPTVYALFQGQPVADLTNYRTEGQLKRVIDQLLGQLPVQGAAQDLAAQIEPLIAMVEEILREGDGPRAESIFSQIREMDPDNPAVIGGLARAMIASDRKDEARALLDSVGEETAKHPAIARARAALEVAAAPVADVSAEEARLAANPDDHEARFAIAQARLASGDRDRAADELLEIIARDKEWNEGAARQRFLQLLEAAGLEDPWARGQRRRLSALLFT</sequence>
<dbReference type="InterPro" id="IPR017937">
    <property type="entry name" value="Thioredoxin_CS"/>
</dbReference>
<evidence type="ECO:0000313" key="7">
    <source>
        <dbReference type="Proteomes" id="UP001203410"/>
    </source>
</evidence>
<dbReference type="Gene3D" id="3.40.30.10">
    <property type="entry name" value="Glutaredoxin"/>
    <property type="match status" value="1"/>
</dbReference>
<dbReference type="Proteomes" id="UP001203410">
    <property type="component" value="Unassembled WGS sequence"/>
</dbReference>
<dbReference type="InterPro" id="IPR013766">
    <property type="entry name" value="Thioredoxin_domain"/>
</dbReference>
<dbReference type="Pfam" id="PF00085">
    <property type="entry name" value="Thioredoxin"/>
    <property type="match status" value="1"/>
</dbReference>
<keyword evidence="4" id="KW-0676">Redox-active center</keyword>